<gene>
    <name evidence="4" type="ORF">EHS24_000882</name>
</gene>
<comment type="caution">
    <text evidence="4">The sequence shown here is derived from an EMBL/GenBank/DDBJ whole genome shotgun (WGS) entry which is preliminary data.</text>
</comment>
<dbReference type="GO" id="GO:0009251">
    <property type="term" value="P:glucan catabolic process"/>
    <property type="evidence" value="ECO:0007669"/>
    <property type="project" value="TreeGrafter"/>
</dbReference>
<feature type="chain" id="PRO_5019550861" description="GH16 domain-containing protein" evidence="2">
    <location>
        <begin position="20"/>
        <end position="399"/>
    </location>
</feature>
<accession>A0A427YBF0</accession>
<dbReference type="SUPFAM" id="SSF49899">
    <property type="entry name" value="Concanavalin A-like lectins/glucanases"/>
    <property type="match status" value="1"/>
</dbReference>
<evidence type="ECO:0000259" key="3">
    <source>
        <dbReference type="PROSITE" id="PS51762"/>
    </source>
</evidence>
<feature type="domain" description="GH16" evidence="3">
    <location>
        <begin position="46"/>
        <end position="399"/>
    </location>
</feature>
<dbReference type="PROSITE" id="PS51762">
    <property type="entry name" value="GH16_2"/>
    <property type="match status" value="1"/>
</dbReference>
<dbReference type="InterPro" id="IPR013320">
    <property type="entry name" value="ConA-like_dom_sf"/>
</dbReference>
<evidence type="ECO:0000256" key="1">
    <source>
        <dbReference type="SAM" id="MobiDB-lite"/>
    </source>
</evidence>
<dbReference type="InterPro" id="IPR050546">
    <property type="entry name" value="Glycosyl_Hydrlase_16"/>
</dbReference>
<keyword evidence="5" id="KW-1185">Reference proteome</keyword>
<dbReference type="AlphaFoldDB" id="A0A427YBF0"/>
<dbReference type="Pfam" id="PF26113">
    <property type="entry name" value="GH16_XgeA"/>
    <property type="match status" value="1"/>
</dbReference>
<name>A0A427YBF0_9TREE</name>
<dbReference type="Gene3D" id="2.60.120.200">
    <property type="match status" value="1"/>
</dbReference>
<organism evidence="4 5">
    <name type="scientific">Apiotrichum porosum</name>
    <dbReference type="NCBI Taxonomy" id="105984"/>
    <lineage>
        <taxon>Eukaryota</taxon>
        <taxon>Fungi</taxon>
        <taxon>Dikarya</taxon>
        <taxon>Basidiomycota</taxon>
        <taxon>Agaricomycotina</taxon>
        <taxon>Tremellomycetes</taxon>
        <taxon>Trichosporonales</taxon>
        <taxon>Trichosporonaceae</taxon>
        <taxon>Apiotrichum</taxon>
    </lineage>
</organism>
<keyword evidence="2" id="KW-0732">Signal</keyword>
<dbReference type="CDD" id="cd02181">
    <property type="entry name" value="GH16_fungal_Lam16A_glucanase"/>
    <property type="match status" value="1"/>
</dbReference>
<dbReference type="OrthoDB" id="192832at2759"/>
<evidence type="ECO:0000313" key="4">
    <source>
        <dbReference type="EMBL" id="RSH88344.1"/>
    </source>
</evidence>
<dbReference type="PANTHER" id="PTHR10963">
    <property type="entry name" value="GLYCOSYL HYDROLASE-RELATED"/>
    <property type="match status" value="1"/>
</dbReference>
<feature type="signal peptide" evidence="2">
    <location>
        <begin position="1"/>
        <end position="19"/>
    </location>
</feature>
<proteinExistence type="predicted"/>
<dbReference type="RefSeq" id="XP_028480552.1">
    <property type="nucleotide sequence ID" value="XM_028616695.1"/>
</dbReference>
<protein>
    <recommendedName>
        <fullName evidence="3">GH16 domain-containing protein</fullName>
    </recommendedName>
</protein>
<dbReference type="Proteomes" id="UP000279236">
    <property type="component" value="Unassembled WGS sequence"/>
</dbReference>
<evidence type="ECO:0000313" key="5">
    <source>
        <dbReference type="Proteomes" id="UP000279236"/>
    </source>
</evidence>
<dbReference type="PANTHER" id="PTHR10963:SF24">
    <property type="entry name" value="GLYCOSIDASE C21B10.07-RELATED"/>
    <property type="match status" value="1"/>
</dbReference>
<sequence>MAPYARLFTALALLSVIRADLDNPAKVDPIIVGPPTEPNATTTRESTSASTPSPSDAPTPSTTPTETTTDTTTTETTSPGSSATNSSNTAPTRLSNWAVKKTYQGNDFYNGFEFVTFDDPTKGRTNYLDQQTAKNRGLAWVNNGQFGMAVDSTNVVDPSARGRDSVRIQSHDYFAGDMLVIADIAHMPEGCSTWPAFWTIGTGEWPSGGEIDIIEGNNDLSTNLITVHTGNDAQCTMPWKSGEVNPDLYTATPKASTCDGAAGCNFVSTDSASFGPGLNAAGGGYYILRRTSEYIAAWFYPRTAEVPDIVSNPGDTFDETQLGTMTAYFPNTNCDLANDLTEQQLIFNIAMCGGWAESGWAASPCKSQWGDCSDYVNNHPEGFKDAYWLINGVRVYGTS</sequence>
<feature type="compositionally biased region" description="Low complexity" evidence="1">
    <location>
        <begin position="41"/>
        <end position="91"/>
    </location>
</feature>
<evidence type="ECO:0000256" key="2">
    <source>
        <dbReference type="SAM" id="SignalP"/>
    </source>
</evidence>
<dbReference type="EMBL" id="RSCE01000001">
    <property type="protein sequence ID" value="RSH88344.1"/>
    <property type="molecule type" value="Genomic_DNA"/>
</dbReference>
<dbReference type="STRING" id="105984.A0A427YBF0"/>
<dbReference type="GO" id="GO:0004553">
    <property type="term" value="F:hydrolase activity, hydrolyzing O-glycosyl compounds"/>
    <property type="evidence" value="ECO:0007669"/>
    <property type="project" value="InterPro"/>
</dbReference>
<dbReference type="GeneID" id="39585425"/>
<reference evidence="4 5" key="1">
    <citation type="submission" date="2018-11" db="EMBL/GenBank/DDBJ databases">
        <title>Genome sequence of Apiotrichum porosum DSM 27194.</title>
        <authorList>
            <person name="Aliyu H."/>
            <person name="Gorte O."/>
            <person name="Ochsenreither K."/>
        </authorList>
    </citation>
    <scope>NUCLEOTIDE SEQUENCE [LARGE SCALE GENOMIC DNA]</scope>
    <source>
        <strain evidence="4 5">DSM 27194</strain>
    </source>
</reference>
<feature type="region of interest" description="Disordered" evidence="1">
    <location>
        <begin position="26"/>
        <end position="91"/>
    </location>
</feature>
<dbReference type="InterPro" id="IPR000757">
    <property type="entry name" value="Beta-glucanase-like"/>
</dbReference>